<proteinExistence type="predicted"/>
<dbReference type="Proteomes" id="UP001203423">
    <property type="component" value="Unassembled WGS sequence"/>
</dbReference>
<keyword evidence="3" id="KW-1185">Reference proteome</keyword>
<dbReference type="InterPro" id="IPR002611">
    <property type="entry name" value="IstB_ATP-bd"/>
</dbReference>
<dbReference type="PANTHER" id="PTHR30050:SF4">
    <property type="entry name" value="ATP-BINDING PROTEIN RV3427C IN INSERTION SEQUENCE-RELATED"/>
    <property type="match status" value="1"/>
</dbReference>
<name>A0ABT0L770_9GAMM</name>
<dbReference type="CDD" id="cd00009">
    <property type="entry name" value="AAA"/>
    <property type="match status" value="1"/>
</dbReference>
<dbReference type="SUPFAM" id="SSF52540">
    <property type="entry name" value="P-loop containing nucleoside triphosphate hydrolases"/>
    <property type="match status" value="1"/>
</dbReference>
<feature type="domain" description="IstB-like ATP-binding" evidence="1">
    <location>
        <begin position="32"/>
        <end position="240"/>
    </location>
</feature>
<reference evidence="2 3" key="1">
    <citation type="submission" date="2022-01" db="EMBL/GenBank/DDBJ databases">
        <title>Whole genome-based taxonomy of the Shewanellaceae.</title>
        <authorList>
            <person name="Martin-Rodriguez A.J."/>
        </authorList>
    </citation>
    <scope>NUCLEOTIDE SEQUENCE [LARGE SCALE GENOMIC DNA]</scope>
    <source>
        <strain evidence="2 3">DSM 17177</strain>
    </source>
</reference>
<dbReference type="GO" id="GO:0005524">
    <property type="term" value="F:ATP binding"/>
    <property type="evidence" value="ECO:0007669"/>
    <property type="project" value="UniProtKB-KW"/>
</dbReference>
<accession>A0ABT0L770</accession>
<evidence type="ECO:0000313" key="2">
    <source>
        <dbReference type="EMBL" id="MCL1123414.1"/>
    </source>
</evidence>
<dbReference type="EMBL" id="JAKIKS010000005">
    <property type="protein sequence ID" value="MCL1123414.1"/>
    <property type="molecule type" value="Genomic_DNA"/>
</dbReference>
<dbReference type="InterPro" id="IPR027417">
    <property type="entry name" value="P-loop_NTPase"/>
</dbReference>
<keyword evidence="2" id="KW-0547">Nucleotide-binding</keyword>
<evidence type="ECO:0000259" key="1">
    <source>
        <dbReference type="Pfam" id="PF01695"/>
    </source>
</evidence>
<dbReference type="PANTHER" id="PTHR30050">
    <property type="entry name" value="CHROMOSOMAL REPLICATION INITIATOR PROTEIN DNAA"/>
    <property type="match status" value="1"/>
</dbReference>
<gene>
    <name evidence="2" type="ORF">L2764_02685</name>
</gene>
<organism evidence="2 3">
    <name type="scientific">Shewanella surugensis</name>
    <dbReference type="NCBI Taxonomy" id="212020"/>
    <lineage>
        <taxon>Bacteria</taxon>
        <taxon>Pseudomonadati</taxon>
        <taxon>Pseudomonadota</taxon>
        <taxon>Gammaproteobacteria</taxon>
        <taxon>Alteromonadales</taxon>
        <taxon>Shewanellaceae</taxon>
        <taxon>Shewanella</taxon>
    </lineage>
</organism>
<evidence type="ECO:0000313" key="3">
    <source>
        <dbReference type="Proteomes" id="UP001203423"/>
    </source>
</evidence>
<comment type="caution">
    <text evidence="2">The sequence shown here is derived from an EMBL/GenBank/DDBJ whole genome shotgun (WGS) entry which is preliminary data.</text>
</comment>
<protein>
    <submittedName>
        <fullName evidence="2">ATP-binding protein</fullName>
    </submittedName>
</protein>
<dbReference type="Pfam" id="PF01695">
    <property type="entry name" value="IstB_IS21"/>
    <property type="match status" value="1"/>
</dbReference>
<dbReference type="RefSeq" id="WP_248938701.1">
    <property type="nucleotide sequence ID" value="NZ_JAKIKS010000005.1"/>
</dbReference>
<dbReference type="Gene3D" id="3.40.50.300">
    <property type="entry name" value="P-loop containing nucleotide triphosphate hydrolases"/>
    <property type="match status" value="1"/>
</dbReference>
<keyword evidence="2" id="KW-0067">ATP-binding</keyword>
<sequence length="250" mass="29118">MQNATMIVNQMLEKLNCPKHVTPCSRADIDALQHHDEKDFAVRHMLQITHGLSRASGINTRFLECTFENYQVENPGQKHALHIAKRYAYYFEELRQDGRGFLFTGTPGTGKNHLASAIANELMNELYSVILLNVMDLMSKFRTCYHTNESEEQVIARFTRPDLLIIDELGLQRGSVDEMLWLTRLIDKRLYANKPTGFITNLSKEQLHTLLGERTYERLREAASVMVKFNWESYRVKKQLKPQHSERIFK</sequence>